<protein>
    <recommendedName>
        <fullName evidence="3">Antibiotic biosynthesis monooxygenase</fullName>
    </recommendedName>
</protein>
<sequence length="165" mass="19233">MKAYMTNGTYPFLEKLKEKQHTSPFLLLHNGVKTVAYYEDTKPTIFESSRDYHVLEKVGTLTETGFCSMSHLPVTEEGKPIFEMDFKQKVKEITLVDGVIASRILQPERGHSYILLVEWQEQKYFQKWKSTEPLPTKKKDSYISGEVYTETFDVGEEEEFGEEEE</sequence>
<dbReference type="EMBL" id="FRCZ01000001">
    <property type="protein sequence ID" value="SHM46771.1"/>
    <property type="molecule type" value="Genomic_DNA"/>
</dbReference>
<dbReference type="InterPro" id="IPR011008">
    <property type="entry name" value="Dimeric_a/b-barrel"/>
</dbReference>
<accession>A0A1M7J1A4</accession>
<evidence type="ECO:0008006" key="3">
    <source>
        <dbReference type="Google" id="ProtNLM"/>
    </source>
</evidence>
<gene>
    <name evidence="1" type="ORF">SAMN05216179_0220</name>
</gene>
<dbReference type="PANTHER" id="PTHR34474">
    <property type="entry name" value="SIGNAL TRANSDUCTION PROTEIN TRAP"/>
    <property type="match status" value="1"/>
</dbReference>
<dbReference type="Proteomes" id="UP000184184">
    <property type="component" value="Unassembled WGS sequence"/>
</dbReference>
<keyword evidence="2" id="KW-1185">Reference proteome</keyword>
<dbReference type="RefSeq" id="WP_073198857.1">
    <property type="nucleotide sequence ID" value="NZ_FRCZ01000001.1"/>
</dbReference>
<dbReference type="PANTHER" id="PTHR34474:SF2">
    <property type="entry name" value="SIGNAL TRANSDUCTION PROTEIN TRAP"/>
    <property type="match status" value="1"/>
</dbReference>
<dbReference type="SUPFAM" id="SSF54909">
    <property type="entry name" value="Dimeric alpha+beta barrel"/>
    <property type="match status" value="1"/>
</dbReference>
<name>A0A1M7J1A4_9BACI</name>
<evidence type="ECO:0000313" key="2">
    <source>
        <dbReference type="Proteomes" id="UP000184184"/>
    </source>
</evidence>
<dbReference type="STRING" id="1027249.SAMN05216179_0220"/>
<dbReference type="AlphaFoldDB" id="A0A1M7J1A4"/>
<proteinExistence type="predicted"/>
<evidence type="ECO:0000313" key="1">
    <source>
        <dbReference type="EMBL" id="SHM46771.1"/>
    </source>
</evidence>
<dbReference type="OrthoDB" id="2352283at2"/>
<dbReference type="Gene3D" id="3.30.70.100">
    <property type="match status" value="1"/>
</dbReference>
<dbReference type="InterPro" id="IPR050404">
    <property type="entry name" value="Heme-degrading_MO"/>
</dbReference>
<organism evidence="1 2">
    <name type="scientific">Gracilibacillus kekensis</name>
    <dbReference type="NCBI Taxonomy" id="1027249"/>
    <lineage>
        <taxon>Bacteria</taxon>
        <taxon>Bacillati</taxon>
        <taxon>Bacillota</taxon>
        <taxon>Bacilli</taxon>
        <taxon>Bacillales</taxon>
        <taxon>Bacillaceae</taxon>
        <taxon>Gracilibacillus</taxon>
    </lineage>
</organism>
<reference evidence="1 2" key="1">
    <citation type="submission" date="2016-11" db="EMBL/GenBank/DDBJ databases">
        <authorList>
            <person name="Jaros S."/>
            <person name="Januszkiewicz K."/>
            <person name="Wedrychowicz H."/>
        </authorList>
    </citation>
    <scope>NUCLEOTIDE SEQUENCE [LARGE SCALE GENOMIC DNA]</scope>
    <source>
        <strain evidence="1 2">CGMCC 1.10681</strain>
    </source>
</reference>